<dbReference type="HOGENOM" id="CLU_101297_2_0_0"/>
<feature type="transmembrane region" description="Helical" evidence="7">
    <location>
        <begin position="72"/>
        <end position="93"/>
    </location>
</feature>
<protein>
    <recommendedName>
        <fullName evidence="10">Permease</fullName>
    </recommendedName>
</protein>
<dbReference type="InParanoid" id="F8ACW1"/>
<feature type="transmembrane region" description="Helical" evidence="7">
    <location>
        <begin position="5"/>
        <end position="21"/>
    </location>
</feature>
<dbReference type="Pfam" id="PF03773">
    <property type="entry name" value="ArsP_1"/>
    <property type="match status" value="1"/>
</dbReference>
<dbReference type="PaxDb" id="667014-Thein_0875"/>
<keyword evidence="3" id="KW-1003">Cell membrane</keyword>
<gene>
    <name evidence="8" type="ordered locus">Thein_0875</name>
</gene>
<sequence length="160" mass="17038">MNKTAFLINIFAFACLFVSLIRNKEKTKQSLIVAVKSFFRILPMVFIIIIVIGLLLGFVPPAKISDVIGEQAGFGGLIFSAFLGTILYIPALISFPLAASLLKGGASVTAVAAFITTLTMVGIVTLPLEIKELGKKIALLRNGISFIFAIIIALIIGALL</sequence>
<feature type="transmembrane region" description="Helical" evidence="7">
    <location>
        <begin position="105"/>
        <end position="126"/>
    </location>
</feature>
<evidence type="ECO:0000256" key="2">
    <source>
        <dbReference type="ARBA" id="ARBA00006386"/>
    </source>
</evidence>
<evidence type="ECO:0000256" key="7">
    <source>
        <dbReference type="SAM" id="Phobius"/>
    </source>
</evidence>
<evidence type="ECO:0000256" key="1">
    <source>
        <dbReference type="ARBA" id="ARBA00004651"/>
    </source>
</evidence>
<evidence type="ECO:0008006" key="10">
    <source>
        <dbReference type="Google" id="ProtNLM"/>
    </source>
</evidence>
<dbReference type="OrthoDB" id="5465282at2"/>
<dbReference type="eggNOG" id="COG0701">
    <property type="taxonomic scope" value="Bacteria"/>
</dbReference>
<organism evidence="8 9">
    <name type="scientific">Thermodesulfatator indicus (strain DSM 15286 / JCM 11887 / CIR29812)</name>
    <dbReference type="NCBI Taxonomy" id="667014"/>
    <lineage>
        <taxon>Bacteria</taxon>
        <taxon>Pseudomonadati</taxon>
        <taxon>Thermodesulfobacteriota</taxon>
        <taxon>Thermodesulfobacteria</taxon>
        <taxon>Thermodesulfobacteriales</taxon>
        <taxon>Thermodesulfatatoraceae</taxon>
        <taxon>Thermodesulfatator</taxon>
    </lineage>
</organism>
<evidence type="ECO:0000256" key="4">
    <source>
        <dbReference type="ARBA" id="ARBA00022692"/>
    </source>
</evidence>
<evidence type="ECO:0000313" key="9">
    <source>
        <dbReference type="Proteomes" id="UP000006793"/>
    </source>
</evidence>
<dbReference type="EMBL" id="CP002683">
    <property type="protein sequence ID" value="AEH44752.1"/>
    <property type="molecule type" value="Genomic_DNA"/>
</dbReference>
<proteinExistence type="inferred from homology"/>
<dbReference type="InterPro" id="IPR005524">
    <property type="entry name" value="DUF318"/>
</dbReference>
<dbReference type="PROSITE" id="PS51257">
    <property type="entry name" value="PROKAR_LIPOPROTEIN"/>
    <property type="match status" value="1"/>
</dbReference>
<reference evidence="9" key="1">
    <citation type="submission" date="2011-04" db="EMBL/GenBank/DDBJ databases">
        <title>The complete genome of Thermodesulfatator indicus DSM 15286.</title>
        <authorList>
            <person name="Lucas S."/>
            <person name="Copeland A."/>
            <person name="Lapidus A."/>
            <person name="Bruce D."/>
            <person name="Goodwin L."/>
            <person name="Pitluck S."/>
            <person name="Peters L."/>
            <person name="Kyrpides N."/>
            <person name="Mavromatis K."/>
            <person name="Pagani I."/>
            <person name="Ivanova N."/>
            <person name="Saunders L."/>
            <person name="Detter J.C."/>
            <person name="Tapia R."/>
            <person name="Han C."/>
            <person name="Land M."/>
            <person name="Hauser L."/>
            <person name="Markowitz V."/>
            <person name="Cheng J.-F."/>
            <person name="Hugenholtz P."/>
            <person name="Woyke T."/>
            <person name="Wu D."/>
            <person name="Spring S."/>
            <person name="Schroeder M."/>
            <person name="Brambilla E."/>
            <person name="Klenk H.-P."/>
            <person name="Eisen J.A."/>
        </authorList>
    </citation>
    <scope>NUCLEOTIDE SEQUENCE [LARGE SCALE GENOMIC DNA]</scope>
    <source>
        <strain evidence="9">DSM 15286 / JCM 11887 / CIR29812</strain>
    </source>
</reference>
<dbReference type="RefSeq" id="WP_013907495.1">
    <property type="nucleotide sequence ID" value="NC_015681.1"/>
</dbReference>
<reference evidence="8 9" key="2">
    <citation type="journal article" date="2012" name="Stand. Genomic Sci.">
        <title>Complete genome sequence of the thermophilic sulfate-reducing ocean bacterium Thermodesulfatator indicus type strain (CIR29812(T)).</title>
        <authorList>
            <person name="Anderson I."/>
            <person name="Saunders E."/>
            <person name="Lapidus A."/>
            <person name="Nolan M."/>
            <person name="Lucas S."/>
            <person name="Tice H."/>
            <person name="Del Rio T.G."/>
            <person name="Cheng J.F."/>
            <person name="Han C."/>
            <person name="Tapia R."/>
            <person name="Goodwin L.A."/>
            <person name="Pitluck S."/>
            <person name="Liolios K."/>
            <person name="Mavromatis K."/>
            <person name="Pagani I."/>
            <person name="Ivanova N."/>
            <person name="Mikhailova N."/>
            <person name="Pati A."/>
            <person name="Chen A."/>
            <person name="Palaniappan K."/>
            <person name="Land M."/>
            <person name="Hauser L."/>
            <person name="Jeffries C.D."/>
            <person name="Chang Y.J."/>
            <person name="Brambilla E.M."/>
            <person name="Rohde M."/>
            <person name="Spring S."/>
            <person name="Goker M."/>
            <person name="Detter J.C."/>
            <person name="Woyke T."/>
            <person name="Bristow J."/>
            <person name="Eisen J.A."/>
            <person name="Markowitz V."/>
            <person name="Hugenholtz P."/>
            <person name="Kyrpides N.C."/>
            <person name="Klenk H.P."/>
        </authorList>
    </citation>
    <scope>NUCLEOTIDE SEQUENCE [LARGE SCALE GENOMIC DNA]</scope>
    <source>
        <strain evidence="9">DSM 15286 / JCM 11887 / CIR29812</strain>
    </source>
</reference>
<dbReference type="AlphaFoldDB" id="F8ACW1"/>
<keyword evidence="6 7" id="KW-0472">Membrane</keyword>
<accession>F8ACW1</accession>
<feature type="transmembrane region" description="Helical" evidence="7">
    <location>
        <begin position="41"/>
        <end position="60"/>
    </location>
</feature>
<evidence type="ECO:0000256" key="5">
    <source>
        <dbReference type="ARBA" id="ARBA00022989"/>
    </source>
</evidence>
<name>F8ACW1_THEID</name>
<evidence type="ECO:0000313" key="8">
    <source>
        <dbReference type="EMBL" id="AEH44752.1"/>
    </source>
</evidence>
<evidence type="ECO:0000256" key="6">
    <source>
        <dbReference type="ARBA" id="ARBA00023136"/>
    </source>
</evidence>
<evidence type="ECO:0000256" key="3">
    <source>
        <dbReference type="ARBA" id="ARBA00022475"/>
    </source>
</evidence>
<keyword evidence="4 7" id="KW-0812">Transmembrane</keyword>
<comment type="subcellular location">
    <subcellularLocation>
        <location evidence="1">Cell membrane</location>
        <topology evidence="1">Multi-pass membrane protein</topology>
    </subcellularLocation>
</comment>
<comment type="similarity">
    <text evidence="2">Belongs to the UPF0718 family.</text>
</comment>
<dbReference type="KEGG" id="tid:Thein_0875"/>
<keyword evidence="9" id="KW-1185">Reference proteome</keyword>
<feature type="transmembrane region" description="Helical" evidence="7">
    <location>
        <begin position="138"/>
        <end position="159"/>
    </location>
</feature>
<dbReference type="GO" id="GO:0005886">
    <property type="term" value="C:plasma membrane"/>
    <property type="evidence" value="ECO:0007669"/>
    <property type="project" value="UniProtKB-SubCell"/>
</dbReference>
<keyword evidence="5 7" id="KW-1133">Transmembrane helix</keyword>
<dbReference type="Proteomes" id="UP000006793">
    <property type="component" value="Chromosome"/>
</dbReference>